<proteinExistence type="predicted"/>
<name>A0A9D4KI62_DREPO</name>
<dbReference type="Proteomes" id="UP000828390">
    <property type="component" value="Unassembled WGS sequence"/>
</dbReference>
<reference evidence="1" key="1">
    <citation type="journal article" date="2019" name="bioRxiv">
        <title>The Genome of the Zebra Mussel, Dreissena polymorpha: A Resource for Invasive Species Research.</title>
        <authorList>
            <person name="McCartney M.A."/>
            <person name="Auch B."/>
            <person name="Kono T."/>
            <person name="Mallez S."/>
            <person name="Zhang Y."/>
            <person name="Obille A."/>
            <person name="Becker A."/>
            <person name="Abrahante J.E."/>
            <person name="Garbe J."/>
            <person name="Badalamenti J.P."/>
            <person name="Herman A."/>
            <person name="Mangelson H."/>
            <person name="Liachko I."/>
            <person name="Sullivan S."/>
            <person name="Sone E.D."/>
            <person name="Koren S."/>
            <person name="Silverstein K.A.T."/>
            <person name="Beckman K.B."/>
            <person name="Gohl D.M."/>
        </authorList>
    </citation>
    <scope>NUCLEOTIDE SEQUENCE</scope>
    <source>
        <strain evidence="1">Duluth1</strain>
        <tissue evidence="1">Whole animal</tissue>
    </source>
</reference>
<gene>
    <name evidence="1" type="ORF">DPMN_113115</name>
</gene>
<evidence type="ECO:0000313" key="1">
    <source>
        <dbReference type="EMBL" id="KAH3839682.1"/>
    </source>
</evidence>
<keyword evidence="2" id="KW-1185">Reference proteome</keyword>
<accession>A0A9D4KI62</accession>
<dbReference type="AlphaFoldDB" id="A0A9D4KI62"/>
<dbReference type="EMBL" id="JAIWYP010000004">
    <property type="protein sequence ID" value="KAH3839682.1"/>
    <property type="molecule type" value="Genomic_DNA"/>
</dbReference>
<organism evidence="1 2">
    <name type="scientific">Dreissena polymorpha</name>
    <name type="common">Zebra mussel</name>
    <name type="synonym">Mytilus polymorpha</name>
    <dbReference type="NCBI Taxonomy" id="45954"/>
    <lineage>
        <taxon>Eukaryota</taxon>
        <taxon>Metazoa</taxon>
        <taxon>Spiralia</taxon>
        <taxon>Lophotrochozoa</taxon>
        <taxon>Mollusca</taxon>
        <taxon>Bivalvia</taxon>
        <taxon>Autobranchia</taxon>
        <taxon>Heteroconchia</taxon>
        <taxon>Euheterodonta</taxon>
        <taxon>Imparidentia</taxon>
        <taxon>Neoheterodontei</taxon>
        <taxon>Myida</taxon>
        <taxon>Dreissenoidea</taxon>
        <taxon>Dreissenidae</taxon>
        <taxon>Dreissena</taxon>
    </lineage>
</organism>
<reference evidence="1" key="2">
    <citation type="submission" date="2020-11" db="EMBL/GenBank/DDBJ databases">
        <authorList>
            <person name="McCartney M.A."/>
            <person name="Auch B."/>
            <person name="Kono T."/>
            <person name="Mallez S."/>
            <person name="Becker A."/>
            <person name="Gohl D.M."/>
            <person name="Silverstein K.A.T."/>
            <person name="Koren S."/>
            <person name="Bechman K.B."/>
            <person name="Herman A."/>
            <person name="Abrahante J.E."/>
            <person name="Garbe J."/>
        </authorList>
    </citation>
    <scope>NUCLEOTIDE SEQUENCE</scope>
    <source>
        <strain evidence="1">Duluth1</strain>
        <tissue evidence="1">Whole animal</tissue>
    </source>
</reference>
<comment type="caution">
    <text evidence="1">The sequence shown here is derived from an EMBL/GenBank/DDBJ whole genome shotgun (WGS) entry which is preliminary data.</text>
</comment>
<evidence type="ECO:0000313" key="2">
    <source>
        <dbReference type="Proteomes" id="UP000828390"/>
    </source>
</evidence>
<sequence length="55" mass="6164">MQEDPGREEFLLRVPGPLPKTGNFKLGNNCGTTSINKIRLIPILVSLQLRLDFNV</sequence>
<protein>
    <submittedName>
        <fullName evidence="1">Uncharacterized protein</fullName>
    </submittedName>
</protein>